<dbReference type="PANTHER" id="PTHR46832">
    <property type="entry name" value="5'-METHYLTHIOADENOSINE/S-ADENOSYLHOMOCYSTEINE NUCLEOSIDASE"/>
    <property type="match status" value="1"/>
</dbReference>
<dbReference type="GO" id="GO:0008782">
    <property type="term" value="F:adenosylhomocysteine nucleosidase activity"/>
    <property type="evidence" value="ECO:0007669"/>
    <property type="project" value="UniProtKB-EC"/>
</dbReference>
<dbReference type="NCBIfam" id="TIGR01704">
    <property type="entry name" value="MTA_SAH-Nsdase"/>
    <property type="match status" value="1"/>
</dbReference>
<dbReference type="GO" id="GO:0005829">
    <property type="term" value="C:cytosol"/>
    <property type="evidence" value="ECO:0007669"/>
    <property type="project" value="TreeGrafter"/>
</dbReference>
<evidence type="ECO:0000256" key="4">
    <source>
        <dbReference type="ARBA" id="ARBA00022801"/>
    </source>
</evidence>
<protein>
    <recommendedName>
        <fullName evidence="2">adenosylhomocysteine nucleosidase</fullName>
        <ecNumber evidence="2">3.2.2.9</ecNumber>
    </recommendedName>
</protein>
<name>A0A6N4SSA2_CYTH3</name>
<dbReference type="EMBL" id="CP000383">
    <property type="protein sequence ID" value="ABG59270.1"/>
    <property type="molecule type" value="Genomic_DNA"/>
</dbReference>
<dbReference type="GO" id="GO:0008930">
    <property type="term" value="F:methylthioadenosine nucleosidase activity"/>
    <property type="evidence" value="ECO:0007669"/>
    <property type="project" value="InterPro"/>
</dbReference>
<organism evidence="7 8">
    <name type="scientific">Cytophaga hutchinsonii (strain ATCC 33406 / DSM 1761 / CIP 103989 / NBRC 15051 / NCIMB 9469 / D465)</name>
    <dbReference type="NCBI Taxonomy" id="269798"/>
    <lineage>
        <taxon>Bacteria</taxon>
        <taxon>Pseudomonadati</taxon>
        <taxon>Bacteroidota</taxon>
        <taxon>Cytophagia</taxon>
        <taxon>Cytophagales</taxon>
        <taxon>Cytophagaceae</taxon>
        <taxon>Cytophaga</taxon>
    </lineage>
</organism>
<evidence type="ECO:0000256" key="5">
    <source>
        <dbReference type="ARBA" id="ARBA00023167"/>
    </source>
</evidence>
<dbReference type="InterPro" id="IPR000845">
    <property type="entry name" value="Nucleoside_phosphorylase_d"/>
</dbReference>
<dbReference type="InterPro" id="IPR010049">
    <property type="entry name" value="MTA_SAH_Nsdase"/>
</dbReference>
<dbReference type="NCBIfam" id="NF004079">
    <property type="entry name" value="PRK05584.1"/>
    <property type="match status" value="1"/>
</dbReference>
<dbReference type="GO" id="GO:0009164">
    <property type="term" value="P:nucleoside catabolic process"/>
    <property type="evidence" value="ECO:0007669"/>
    <property type="project" value="InterPro"/>
</dbReference>
<keyword evidence="8" id="KW-1185">Reference proteome</keyword>
<comment type="pathway">
    <text evidence="1">Amino-acid biosynthesis; L-methionine biosynthesis via salvage pathway; S-methyl-5-thio-alpha-D-ribose 1-phosphate from S-methyl-5'-thioadenosine (hydrolase route): step 1/2.</text>
</comment>
<evidence type="ECO:0000256" key="3">
    <source>
        <dbReference type="ARBA" id="ARBA00022605"/>
    </source>
</evidence>
<gene>
    <name evidence="7" type="primary">pfs</name>
    <name evidence="7" type="ordered locus">CHU_2004</name>
</gene>
<keyword evidence="7" id="KW-0326">Glycosidase</keyword>
<dbReference type="InterPro" id="IPR035994">
    <property type="entry name" value="Nucleoside_phosphorylase_sf"/>
</dbReference>
<keyword evidence="5" id="KW-0486">Methionine biosynthesis</keyword>
<evidence type="ECO:0000259" key="6">
    <source>
        <dbReference type="Pfam" id="PF01048"/>
    </source>
</evidence>
<keyword evidence="3" id="KW-0028">Amino-acid biosynthesis</keyword>
<keyword evidence="4 7" id="KW-0378">Hydrolase</keyword>
<proteinExistence type="predicted"/>
<dbReference type="UniPathway" id="UPA00904">
    <property type="reaction ID" value="UER00871"/>
</dbReference>
<dbReference type="PANTHER" id="PTHR46832:SF1">
    <property type="entry name" value="5'-METHYLTHIOADENOSINE_S-ADENOSYLHOMOCYSTEINE NUCLEOSIDASE"/>
    <property type="match status" value="1"/>
</dbReference>
<dbReference type="Proteomes" id="UP000001822">
    <property type="component" value="Chromosome"/>
</dbReference>
<dbReference type="Pfam" id="PF01048">
    <property type="entry name" value="PNP_UDP_1"/>
    <property type="match status" value="1"/>
</dbReference>
<reference evidence="7 8" key="1">
    <citation type="journal article" date="2007" name="Appl. Environ. Microbiol.">
        <title>Genome sequence of the cellulolytic gliding bacterium Cytophaga hutchinsonii.</title>
        <authorList>
            <person name="Xie G."/>
            <person name="Bruce D.C."/>
            <person name="Challacombe J.F."/>
            <person name="Chertkov O."/>
            <person name="Detter J.C."/>
            <person name="Gilna P."/>
            <person name="Han C.S."/>
            <person name="Lucas S."/>
            <person name="Misra M."/>
            <person name="Myers G.L."/>
            <person name="Richardson P."/>
            <person name="Tapia R."/>
            <person name="Thayer N."/>
            <person name="Thompson L.S."/>
            <person name="Brettin T.S."/>
            <person name="Henrissat B."/>
            <person name="Wilson D.B."/>
            <person name="McBride M.J."/>
        </authorList>
    </citation>
    <scope>NUCLEOTIDE SEQUENCE [LARGE SCALE GENOMIC DNA]</scope>
    <source>
        <strain evidence="8">ATCC 33406 / DSM 1761 / CIP 103989 / NBRC 15051 / NCIMB 9469 / D465</strain>
    </source>
</reference>
<dbReference type="CDD" id="cd09008">
    <property type="entry name" value="MTAN"/>
    <property type="match status" value="1"/>
</dbReference>
<evidence type="ECO:0000313" key="7">
    <source>
        <dbReference type="EMBL" id="ABG59270.1"/>
    </source>
</evidence>
<evidence type="ECO:0000256" key="2">
    <source>
        <dbReference type="ARBA" id="ARBA00011974"/>
    </source>
</evidence>
<evidence type="ECO:0000313" key="8">
    <source>
        <dbReference type="Proteomes" id="UP000001822"/>
    </source>
</evidence>
<sequence length="240" mass="26876">MQQEIELILHHMHVENIVETGTRKFYVGTIQKKKCVVSLSRIGKVASSVTAAVMIERFAVDRLIVTGVAGGLTDEVKIGDIVVATSSVQHDMDCRPIFPQFEIPLLDVVTFTCDTTLVEDAYKSCSTFIREELHDFVSKNELQALHIHQPAVHKGLLVSGDQFIGTMPQYEKIRAELPDAIFVEMEGAAVAQVCYEYKVPLVVVRSISDKANAIAHIDFNRYIENVAKYYTWGLIEGMMK</sequence>
<dbReference type="GO" id="GO:0019509">
    <property type="term" value="P:L-methionine salvage from methylthioadenosine"/>
    <property type="evidence" value="ECO:0007669"/>
    <property type="project" value="UniProtKB-UniPathway"/>
</dbReference>
<dbReference type="SUPFAM" id="SSF53167">
    <property type="entry name" value="Purine and uridine phosphorylases"/>
    <property type="match status" value="1"/>
</dbReference>
<dbReference type="Gene3D" id="3.40.50.1580">
    <property type="entry name" value="Nucleoside phosphorylase domain"/>
    <property type="match status" value="1"/>
</dbReference>
<accession>A0A6N4SSA2</accession>
<dbReference type="KEGG" id="chu:CHU_2004"/>
<evidence type="ECO:0000256" key="1">
    <source>
        <dbReference type="ARBA" id="ARBA00004945"/>
    </source>
</evidence>
<dbReference type="AlphaFoldDB" id="A0A6N4SSA2"/>
<dbReference type="GO" id="GO:0019284">
    <property type="term" value="P:L-methionine salvage from S-adenosylmethionine"/>
    <property type="evidence" value="ECO:0007669"/>
    <property type="project" value="TreeGrafter"/>
</dbReference>
<dbReference type="EC" id="3.2.2.9" evidence="2"/>
<feature type="domain" description="Nucleoside phosphorylase" evidence="6">
    <location>
        <begin position="1"/>
        <end position="216"/>
    </location>
</feature>